<feature type="domain" description="Katanin p80 subunit C-terminal" evidence="5">
    <location>
        <begin position="328"/>
        <end position="487"/>
    </location>
</feature>
<evidence type="ECO:0000256" key="3">
    <source>
        <dbReference type="ARBA" id="ARBA00023212"/>
    </source>
</evidence>
<feature type="region of interest" description="Disordered" evidence="4">
    <location>
        <begin position="51"/>
        <end position="202"/>
    </location>
</feature>
<dbReference type="AlphaFoldDB" id="A0A1B6M0P6"/>
<reference evidence="6" key="1">
    <citation type="submission" date="2015-11" db="EMBL/GenBank/DDBJ databases">
        <title>De novo transcriptome assembly of four potential Pierce s Disease insect vectors from Arizona vineyards.</title>
        <authorList>
            <person name="Tassone E.E."/>
        </authorList>
    </citation>
    <scope>NUCLEOTIDE SEQUENCE</scope>
</reference>
<keyword evidence="3" id="KW-0206">Cytoskeleton</keyword>
<comment type="subcellular location">
    <subcellularLocation>
        <location evidence="1">Cytoplasm</location>
        <location evidence="1">Cytoskeleton</location>
    </subcellularLocation>
</comment>
<feature type="non-terminal residue" evidence="6">
    <location>
        <position position="1"/>
    </location>
</feature>
<organism evidence="6">
    <name type="scientific">Graphocephala atropunctata</name>
    <dbReference type="NCBI Taxonomy" id="36148"/>
    <lineage>
        <taxon>Eukaryota</taxon>
        <taxon>Metazoa</taxon>
        <taxon>Ecdysozoa</taxon>
        <taxon>Arthropoda</taxon>
        <taxon>Hexapoda</taxon>
        <taxon>Insecta</taxon>
        <taxon>Pterygota</taxon>
        <taxon>Neoptera</taxon>
        <taxon>Paraneoptera</taxon>
        <taxon>Hemiptera</taxon>
        <taxon>Auchenorrhyncha</taxon>
        <taxon>Membracoidea</taxon>
        <taxon>Cicadellidae</taxon>
        <taxon>Cicadellinae</taxon>
        <taxon>Cicadellini</taxon>
        <taxon>Graphocephala</taxon>
    </lineage>
</organism>
<feature type="compositionally biased region" description="Basic and acidic residues" evidence="4">
    <location>
        <begin position="81"/>
        <end position="100"/>
    </location>
</feature>
<dbReference type="GO" id="GO:0008017">
    <property type="term" value="F:microtubule binding"/>
    <property type="evidence" value="ECO:0007669"/>
    <property type="project" value="InterPro"/>
</dbReference>
<dbReference type="EMBL" id="GEBQ01010523">
    <property type="protein sequence ID" value="JAT29454.1"/>
    <property type="molecule type" value="Transcribed_RNA"/>
</dbReference>
<sequence length="493" mass="54872">DLEVVPINWGRVQDISTGYSPTRLVGASFQLSNVSLWMVDLMRVAPLGGSTPPSPFSHGQSVRKSFTKKPSPEKSTINVKTIEEVDKLETDPEDESHAEIPDINDYRSIFQPKMSLNRSPPPSLAPPPVSDEDLSLPSMPIAPPPSLLEPRAPSPPKARSPPPPPQSPRRRVPSPSLAPPRPRQILRRLSSCKDPELSTSPESDFPIKLNEGLHHCPSEPSLVTIRAPGHSRTASVGRNFHSQRPITSTSSNTNKTEIINSQNRVNNNVISQSSARQVPVCEEDKDMDFIPMSLDKPSGLNMEEFLPQRLQQSFPEMSEAEVLSSIMRGHDYIVNILQSRERQLQIVYSMWHNKDLKTAVDHALTLRDLSVIVDLLGVITLRPGIWNLDLCVSLLPAISELLQSKFEMYMTVGGDALKLILHTFSPVIKSNVLNSGSAVGVDISREERYKKCVKCYNSLVTIRTFLLKRQTMQGKLGHTFRDLHTLLQALDSH</sequence>
<evidence type="ECO:0000256" key="4">
    <source>
        <dbReference type="SAM" id="MobiDB-lite"/>
    </source>
</evidence>
<feature type="compositionally biased region" description="Pro residues" evidence="4">
    <location>
        <begin position="140"/>
        <end position="167"/>
    </location>
</feature>
<proteinExistence type="predicted"/>
<dbReference type="PANTHER" id="PTHR19845">
    <property type="entry name" value="KATANIN P80 SUBUNIT"/>
    <property type="match status" value="1"/>
</dbReference>
<keyword evidence="2" id="KW-0963">Cytoplasm</keyword>
<dbReference type="PANTHER" id="PTHR19845:SF0">
    <property type="entry name" value="KATANIN P80 WD40 REPEAT-CONTAINING SUBUNIT B1"/>
    <property type="match status" value="1"/>
</dbReference>
<dbReference type="InterPro" id="IPR028021">
    <property type="entry name" value="Katanin_C-terminal"/>
</dbReference>
<accession>A0A1B6M0P6</accession>
<evidence type="ECO:0000259" key="5">
    <source>
        <dbReference type="Pfam" id="PF13925"/>
    </source>
</evidence>
<feature type="compositionally biased region" description="Pro residues" evidence="4">
    <location>
        <begin position="119"/>
        <end position="129"/>
    </location>
</feature>
<dbReference type="GO" id="GO:0007019">
    <property type="term" value="P:microtubule depolymerization"/>
    <property type="evidence" value="ECO:0007669"/>
    <property type="project" value="TreeGrafter"/>
</dbReference>
<evidence type="ECO:0000256" key="2">
    <source>
        <dbReference type="ARBA" id="ARBA00022490"/>
    </source>
</evidence>
<dbReference type="GO" id="GO:0008352">
    <property type="term" value="C:katanin complex"/>
    <property type="evidence" value="ECO:0007669"/>
    <property type="project" value="TreeGrafter"/>
</dbReference>
<protein>
    <recommendedName>
        <fullName evidence="5">Katanin p80 subunit C-terminal domain-containing protein</fullName>
    </recommendedName>
</protein>
<evidence type="ECO:0000256" key="1">
    <source>
        <dbReference type="ARBA" id="ARBA00004245"/>
    </source>
</evidence>
<name>A0A1B6M0P6_9HEMI</name>
<evidence type="ECO:0000313" key="6">
    <source>
        <dbReference type="EMBL" id="JAT29454.1"/>
    </source>
</evidence>
<gene>
    <name evidence="6" type="ORF">g.9154</name>
</gene>
<dbReference type="Pfam" id="PF13925">
    <property type="entry name" value="Katanin_con80"/>
    <property type="match status" value="1"/>
</dbReference>